<gene>
    <name evidence="2" type="ORF">SAMN05443639_101906</name>
</gene>
<proteinExistence type="predicted"/>
<dbReference type="AlphaFoldDB" id="A0A1I0B4U9"/>
<dbReference type="Proteomes" id="UP000199181">
    <property type="component" value="Unassembled WGS sequence"/>
</dbReference>
<feature type="region of interest" description="Disordered" evidence="1">
    <location>
        <begin position="129"/>
        <end position="162"/>
    </location>
</feature>
<dbReference type="EMBL" id="FOIJ01000001">
    <property type="protein sequence ID" value="SET01403.1"/>
    <property type="molecule type" value="Genomic_DNA"/>
</dbReference>
<evidence type="ECO:0000313" key="2">
    <source>
        <dbReference type="EMBL" id="SET01403.1"/>
    </source>
</evidence>
<reference evidence="3" key="1">
    <citation type="submission" date="2016-10" db="EMBL/GenBank/DDBJ databases">
        <authorList>
            <person name="Varghese N."/>
            <person name="Submissions S."/>
        </authorList>
    </citation>
    <scope>NUCLEOTIDE SEQUENCE [LARGE SCALE GENOMIC DNA]</scope>
    <source>
        <strain evidence="3">DSM 16858</strain>
    </source>
</reference>
<feature type="compositionally biased region" description="Low complexity" evidence="1">
    <location>
        <begin position="138"/>
        <end position="155"/>
    </location>
</feature>
<protein>
    <submittedName>
        <fullName evidence="2">Uncharacterized protein</fullName>
    </submittedName>
</protein>
<sequence length="162" mass="16555">MLKRFGAVAVAGAVLMSQAGCYHTSIVTDRAPGGREYSDRQWFTIAGLVPLSSPAGGECPNGLARADSELSGTDWLINIGLGVAGAFAGAAICKDESDERVSSCAATGATLIPFLLGSRTVKYTCVPESRGQQQDFMPQPSAPQGYAPPAGAAEPAPVPSAP</sequence>
<keyword evidence="3" id="KW-1185">Reference proteome</keyword>
<dbReference type="RefSeq" id="WP_143075972.1">
    <property type="nucleotide sequence ID" value="NZ_FOIJ01000001.1"/>
</dbReference>
<name>A0A1I0B4U9_9BACT</name>
<evidence type="ECO:0000313" key="3">
    <source>
        <dbReference type="Proteomes" id="UP000199181"/>
    </source>
</evidence>
<organism evidence="2 3">
    <name type="scientific">Stigmatella erecta</name>
    <dbReference type="NCBI Taxonomy" id="83460"/>
    <lineage>
        <taxon>Bacteria</taxon>
        <taxon>Pseudomonadati</taxon>
        <taxon>Myxococcota</taxon>
        <taxon>Myxococcia</taxon>
        <taxon>Myxococcales</taxon>
        <taxon>Cystobacterineae</taxon>
        <taxon>Archangiaceae</taxon>
        <taxon>Stigmatella</taxon>
    </lineage>
</organism>
<evidence type="ECO:0000256" key="1">
    <source>
        <dbReference type="SAM" id="MobiDB-lite"/>
    </source>
</evidence>
<accession>A0A1I0B4U9</accession>